<proteinExistence type="predicted"/>
<accession>A0A6G1HWC1</accession>
<dbReference type="AlphaFoldDB" id="A0A6G1HWC1"/>
<evidence type="ECO:0000313" key="1">
    <source>
        <dbReference type="EMBL" id="KAF2400234.1"/>
    </source>
</evidence>
<dbReference type="Proteomes" id="UP000799640">
    <property type="component" value="Unassembled WGS sequence"/>
</dbReference>
<name>A0A6G1HWC1_9PEZI</name>
<reference evidence="1" key="1">
    <citation type="journal article" date="2020" name="Stud. Mycol.">
        <title>101 Dothideomycetes genomes: a test case for predicting lifestyles and emergence of pathogens.</title>
        <authorList>
            <person name="Haridas S."/>
            <person name="Albert R."/>
            <person name="Binder M."/>
            <person name="Bloem J."/>
            <person name="Labutti K."/>
            <person name="Salamov A."/>
            <person name="Andreopoulos B."/>
            <person name="Baker S."/>
            <person name="Barry K."/>
            <person name="Bills G."/>
            <person name="Bluhm B."/>
            <person name="Cannon C."/>
            <person name="Castanera R."/>
            <person name="Culley D."/>
            <person name="Daum C."/>
            <person name="Ezra D."/>
            <person name="Gonzalez J."/>
            <person name="Henrissat B."/>
            <person name="Kuo A."/>
            <person name="Liang C."/>
            <person name="Lipzen A."/>
            <person name="Lutzoni F."/>
            <person name="Magnuson J."/>
            <person name="Mondo S."/>
            <person name="Nolan M."/>
            <person name="Ohm R."/>
            <person name="Pangilinan J."/>
            <person name="Park H.-J."/>
            <person name="Ramirez L."/>
            <person name="Alfaro M."/>
            <person name="Sun H."/>
            <person name="Tritt A."/>
            <person name="Yoshinaga Y."/>
            <person name="Zwiers L.-H."/>
            <person name="Turgeon B."/>
            <person name="Goodwin S."/>
            <person name="Spatafora J."/>
            <person name="Crous P."/>
            <person name="Grigoriev I."/>
        </authorList>
    </citation>
    <scope>NUCLEOTIDE SEQUENCE</scope>
    <source>
        <strain evidence="1">CBS 262.69</strain>
    </source>
</reference>
<evidence type="ECO:0000313" key="2">
    <source>
        <dbReference type="Proteomes" id="UP000799640"/>
    </source>
</evidence>
<gene>
    <name evidence="1" type="ORF">EJ06DRAFT_422083</name>
</gene>
<protein>
    <submittedName>
        <fullName evidence="1">Uncharacterized protein</fullName>
    </submittedName>
</protein>
<organism evidence="1 2">
    <name type="scientific">Trichodelitschia bisporula</name>
    <dbReference type="NCBI Taxonomy" id="703511"/>
    <lineage>
        <taxon>Eukaryota</taxon>
        <taxon>Fungi</taxon>
        <taxon>Dikarya</taxon>
        <taxon>Ascomycota</taxon>
        <taxon>Pezizomycotina</taxon>
        <taxon>Dothideomycetes</taxon>
        <taxon>Dothideomycetes incertae sedis</taxon>
        <taxon>Phaeotrichales</taxon>
        <taxon>Phaeotrichaceae</taxon>
        <taxon>Trichodelitschia</taxon>
    </lineage>
</organism>
<keyword evidence="2" id="KW-1185">Reference proteome</keyword>
<dbReference type="EMBL" id="ML996695">
    <property type="protein sequence ID" value="KAF2400234.1"/>
    <property type="molecule type" value="Genomic_DNA"/>
</dbReference>
<sequence>MSQSIGSALTTLQLHDFTVFDFISTVHVNHRTTAYSFISFPAAQVCCPCTPNGFSLSYHVESGEADLWDSELAQRYPNAGKRASSENIRSQQAASSLWLTSSALWLRAINAYAMGRRRSPSSAIWSRRWFHGYKSSAGLPLVHQVTDAI</sequence>